<evidence type="ECO:0000256" key="2">
    <source>
        <dbReference type="ARBA" id="ARBA00023016"/>
    </source>
</evidence>
<dbReference type="EMBL" id="PYSW02000035">
    <property type="protein sequence ID" value="KAG2378105.1"/>
    <property type="molecule type" value="Genomic_DNA"/>
</dbReference>
<evidence type="ECO:0000256" key="3">
    <source>
        <dbReference type="ARBA" id="ARBA00025467"/>
    </source>
</evidence>
<dbReference type="InterPro" id="IPR027410">
    <property type="entry name" value="TCP-1-like_intermed_sf"/>
</dbReference>
<name>A0AA88GJA3_NAELO</name>
<comment type="caution">
    <text evidence="4">The sequence shown here is derived from an EMBL/GenBank/DDBJ whole genome shotgun (WGS) entry which is preliminary data.</text>
</comment>
<dbReference type="Gene3D" id="1.10.560.10">
    <property type="entry name" value="GroEL-like equatorial domain"/>
    <property type="match status" value="1"/>
</dbReference>
<evidence type="ECO:0000313" key="4">
    <source>
        <dbReference type="EMBL" id="KAG2378105.1"/>
    </source>
</evidence>
<gene>
    <name evidence="4" type="ORF">C9374_008727</name>
</gene>
<dbReference type="InterPro" id="IPR027413">
    <property type="entry name" value="GROEL-like_equatorial_sf"/>
</dbReference>
<dbReference type="RefSeq" id="XP_044545367.1">
    <property type="nucleotide sequence ID" value="XM_044698835.1"/>
</dbReference>
<dbReference type="InterPro" id="IPR027409">
    <property type="entry name" value="GroEL-like_apical_dom_sf"/>
</dbReference>
<keyword evidence="2" id="KW-0346">Stress response</keyword>
<sequence>MLSLHTQKDHLRDGLWVLYYCCVSSLSSFSSMEAHGKIHNTKFIIDRYFSNYERDARTEKRISHIDSTITCRVEGYLVSVSLRHVFLLMLREKFLEDYKEKYLMSASAETVTLIGLIAKKCLRLLEEGFKSEEIVHALTIFCEKCIQHIRTHAVRIKENELRKFLHHIHSKAIQEDNEPLRLATETLLTFPLENFPQNNQTLSLLINNGSLNCYKFMGTGRKSFICQGLVLPLHYSNISKLGFNVEGKCILMEGHLSDTHVLNFVLKNCIKIVFCTGEIAEPLRDIFTNHQVYYMYHVSQKDTHKISHICDILPLPSVLMEELFSEEQHCTEISINLLEGFEHENIYHTSVDKYVTIHGKNFTSTVISCIICCSSSKVRLYEEKYWECLVFLWNCLKQQDYTASKLHTLTKCMQMMETYSEPLQTLSTLPPNIFYESLRDMLWIALSTSGLEYNKCHSITQTICSDQPLESTDSMFASETDTLSLERMFEIVQNLYTIILNTDIVIK</sequence>
<comment type="function">
    <text evidence="3">Implicated in mitochondrial protein import and macromolecular assembly. May facilitate the correct folding of imported proteins. May also prevent misfolding and promote the refolding and proper assembly of unfolded polypeptides generated under stress conditions in the mitochondrial matrix.</text>
</comment>
<proteinExistence type="predicted"/>
<dbReference type="Proteomes" id="UP000816034">
    <property type="component" value="Unassembled WGS sequence"/>
</dbReference>
<keyword evidence="1" id="KW-0809">Transit peptide</keyword>
<dbReference type="AlphaFoldDB" id="A0AA88GJA3"/>
<dbReference type="Gene3D" id="3.30.260.10">
    <property type="entry name" value="TCP-1-like chaperonin intermediate domain"/>
    <property type="match status" value="1"/>
</dbReference>
<evidence type="ECO:0000313" key="5">
    <source>
        <dbReference type="Proteomes" id="UP000816034"/>
    </source>
</evidence>
<dbReference type="GeneID" id="68101181"/>
<reference evidence="4 5" key="1">
    <citation type="journal article" date="2018" name="BMC Genomics">
        <title>The genome of Naegleria lovaniensis, the basis for a comparative approach to unravel pathogenicity factors of the human pathogenic amoeba N. fowleri.</title>
        <authorList>
            <person name="Liechti N."/>
            <person name="Schurch N."/>
            <person name="Bruggmann R."/>
            <person name="Wittwer M."/>
        </authorList>
    </citation>
    <scope>NUCLEOTIDE SEQUENCE [LARGE SCALE GENOMIC DNA]</scope>
    <source>
        <strain evidence="4 5">ATCC 30569</strain>
    </source>
</reference>
<organism evidence="4 5">
    <name type="scientific">Naegleria lovaniensis</name>
    <name type="common">Amoeba</name>
    <dbReference type="NCBI Taxonomy" id="51637"/>
    <lineage>
        <taxon>Eukaryota</taxon>
        <taxon>Discoba</taxon>
        <taxon>Heterolobosea</taxon>
        <taxon>Tetramitia</taxon>
        <taxon>Eutetramitia</taxon>
        <taxon>Vahlkampfiidae</taxon>
        <taxon>Naegleria</taxon>
    </lineage>
</organism>
<keyword evidence="5" id="KW-1185">Reference proteome</keyword>
<protein>
    <submittedName>
        <fullName evidence="4">Uncharacterized protein</fullName>
    </submittedName>
</protein>
<accession>A0AA88GJA3</accession>
<dbReference type="Gene3D" id="3.50.7.10">
    <property type="entry name" value="GroEL"/>
    <property type="match status" value="1"/>
</dbReference>
<evidence type="ECO:0000256" key="1">
    <source>
        <dbReference type="ARBA" id="ARBA00022946"/>
    </source>
</evidence>